<dbReference type="InParanoid" id="A0A0C3G2G5"/>
<sequence>MFRNLNSTLAAANAVNGRKTDKSMSPNLRSDIYAAMDQVKPWLTGDLSRARAGDGVSYSEPMNIIQKHFPETNMGLDSIGNTEGETSVVVSGITNMILELSKWDGMMSGLAMKSWAKVLEEAYGMAAAANPGSRTESIRNGISMGVEMTDATLMTKEFAVRLLLVSLLKNINSKLYGAGSAEARRGDALWSSRFI</sequence>
<reference evidence="1 2" key="1">
    <citation type="submission" date="2014-04" db="EMBL/GenBank/DDBJ databases">
        <authorList>
            <consortium name="DOE Joint Genome Institute"/>
            <person name="Kuo A."/>
            <person name="Tarkka M."/>
            <person name="Buscot F."/>
            <person name="Kohler A."/>
            <person name="Nagy L.G."/>
            <person name="Floudas D."/>
            <person name="Copeland A."/>
            <person name="Barry K.W."/>
            <person name="Cichocki N."/>
            <person name="Veneault-Fourrey C."/>
            <person name="LaButti K."/>
            <person name="Lindquist E.A."/>
            <person name="Lipzen A."/>
            <person name="Lundell T."/>
            <person name="Morin E."/>
            <person name="Murat C."/>
            <person name="Sun H."/>
            <person name="Tunlid A."/>
            <person name="Henrissat B."/>
            <person name="Grigoriev I.V."/>
            <person name="Hibbett D.S."/>
            <person name="Martin F."/>
            <person name="Nordberg H.P."/>
            <person name="Cantor M.N."/>
            <person name="Hua S.X."/>
        </authorList>
    </citation>
    <scope>NUCLEOTIDE SEQUENCE [LARGE SCALE GENOMIC DNA]</scope>
    <source>
        <strain evidence="1 2">F 1598</strain>
    </source>
</reference>
<gene>
    <name evidence="1" type="ORF">PILCRDRAFT_816592</name>
</gene>
<reference evidence="2" key="2">
    <citation type="submission" date="2015-01" db="EMBL/GenBank/DDBJ databases">
        <title>Evolutionary Origins and Diversification of the Mycorrhizal Mutualists.</title>
        <authorList>
            <consortium name="DOE Joint Genome Institute"/>
            <consortium name="Mycorrhizal Genomics Consortium"/>
            <person name="Kohler A."/>
            <person name="Kuo A."/>
            <person name="Nagy L.G."/>
            <person name="Floudas D."/>
            <person name="Copeland A."/>
            <person name="Barry K.W."/>
            <person name="Cichocki N."/>
            <person name="Veneault-Fourrey C."/>
            <person name="LaButti K."/>
            <person name="Lindquist E.A."/>
            <person name="Lipzen A."/>
            <person name="Lundell T."/>
            <person name="Morin E."/>
            <person name="Murat C."/>
            <person name="Riley R."/>
            <person name="Ohm R."/>
            <person name="Sun H."/>
            <person name="Tunlid A."/>
            <person name="Henrissat B."/>
            <person name="Grigoriev I.V."/>
            <person name="Hibbett D.S."/>
            <person name="Martin F."/>
        </authorList>
    </citation>
    <scope>NUCLEOTIDE SEQUENCE [LARGE SCALE GENOMIC DNA]</scope>
    <source>
        <strain evidence="2">F 1598</strain>
    </source>
</reference>
<dbReference type="OrthoDB" id="3200419at2759"/>
<dbReference type="AlphaFoldDB" id="A0A0C3G2G5"/>
<dbReference type="HOGENOM" id="CLU_1396834_0_0_1"/>
<evidence type="ECO:0000313" key="1">
    <source>
        <dbReference type="EMBL" id="KIM86049.1"/>
    </source>
</evidence>
<dbReference type="EMBL" id="KN832983">
    <property type="protein sequence ID" value="KIM86049.1"/>
    <property type="molecule type" value="Genomic_DNA"/>
</dbReference>
<organism evidence="1 2">
    <name type="scientific">Piloderma croceum (strain F 1598)</name>
    <dbReference type="NCBI Taxonomy" id="765440"/>
    <lineage>
        <taxon>Eukaryota</taxon>
        <taxon>Fungi</taxon>
        <taxon>Dikarya</taxon>
        <taxon>Basidiomycota</taxon>
        <taxon>Agaricomycotina</taxon>
        <taxon>Agaricomycetes</taxon>
        <taxon>Agaricomycetidae</taxon>
        <taxon>Atheliales</taxon>
        <taxon>Atheliaceae</taxon>
        <taxon>Piloderma</taxon>
    </lineage>
</organism>
<evidence type="ECO:0000313" key="2">
    <source>
        <dbReference type="Proteomes" id="UP000054166"/>
    </source>
</evidence>
<keyword evidence="2" id="KW-1185">Reference proteome</keyword>
<name>A0A0C3G2G5_PILCF</name>
<proteinExistence type="predicted"/>
<protein>
    <submittedName>
        <fullName evidence="1">Uncharacterized protein</fullName>
    </submittedName>
</protein>
<dbReference type="Proteomes" id="UP000054166">
    <property type="component" value="Unassembled WGS sequence"/>
</dbReference>
<accession>A0A0C3G2G5</accession>